<evidence type="ECO:0000313" key="3">
    <source>
        <dbReference type="Proteomes" id="UP001597502"/>
    </source>
</evidence>
<dbReference type="Pfam" id="PF00359">
    <property type="entry name" value="PTS_EIIA_2"/>
    <property type="match status" value="1"/>
</dbReference>
<gene>
    <name evidence="2" type="ORF">ACFSUO_14530</name>
</gene>
<keyword evidence="3" id="KW-1185">Reference proteome</keyword>
<dbReference type="SUPFAM" id="SSF55804">
    <property type="entry name" value="Phoshotransferase/anion transport protein"/>
    <property type="match status" value="1"/>
</dbReference>
<name>A0ABW5V9R3_9BACI</name>
<dbReference type="InterPro" id="IPR016152">
    <property type="entry name" value="PTrfase/Anion_transptr"/>
</dbReference>
<dbReference type="PANTHER" id="PTHR47738">
    <property type="entry name" value="PTS SYSTEM FRUCTOSE-LIKE EIIA COMPONENT-RELATED"/>
    <property type="match status" value="1"/>
</dbReference>
<accession>A0ABW5V9R3</accession>
<dbReference type="Proteomes" id="UP001597502">
    <property type="component" value="Unassembled WGS sequence"/>
</dbReference>
<sequence length="151" mass="16746">MDPADFLTTDLHVETKEQALRHLSGLMAEKGAVTDMHTTAILQREAQFPTGLPVTPYGVAIPHTDGTYVLKPQLAFASLKNPVVFQEMGNRSREIQVTFIFMLALQDADAHLTLLQTILGCLQNRSFVRELKNVQTSKGLVELVEENAERG</sequence>
<evidence type="ECO:0000259" key="1">
    <source>
        <dbReference type="PROSITE" id="PS51094"/>
    </source>
</evidence>
<dbReference type="EMBL" id="JBHUNA010000038">
    <property type="protein sequence ID" value="MFD2762171.1"/>
    <property type="molecule type" value="Genomic_DNA"/>
</dbReference>
<dbReference type="PROSITE" id="PS51094">
    <property type="entry name" value="PTS_EIIA_TYPE_2"/>
    <property type="match status" value="1"/>
</dbReference>
<comment type="caution">
    <text evidence="2">The sequence shown here is derived from an EMBL/GenBank/DDBJ whole genome shotgun (WGS) entry which is preliminary data.</text>
</comment>
<reference evidence="3" key="1">
    <citation type="journal article" date="2019" name="Int. J. Syst. Evol. Microbiol.">
        <title>The Global Catalogue of Microorganisms (GCM) 10K type strain sequencing project: providing services to taxonomists for standard genome sequencing and annotation.</title>
        <authorList>
            <consortium name="The Broad Institute Genomics Platform"/>
            <consortium name="The Broad Institute Genome Sequencing Center for Infectious Disease"/>
            <person name="Wu L."/>
            <person name="Ma J."/>
        </authorList>
    </citation>
    <scope>NUCLEOTIDE SEQUENCE [LARGE SCALE GENOMIC DNA]</scope>
    <source>
        <strain evidence="3">TISTR 1535</strain>
    </source>
</reference>
<dbReference type="CDD" id="cd00211">
    <property type="entry name" value="PTS_IIA_fru"/>
    <property type="match status" value="1"/>
</dbReference>
<evidence type="ECO:0000313" key="2">
    <source>
        <dbReference type="EMBL" id="MFD2762171.1"/>
    </source>
</evidence>
<dbReference type="RefSeq" id="WP_382395405.1">
    <property type="nucleotide sequence ID" value="NZ_JBHUNA010000038.1"/>
</dbReference>
<dbReference type="Gene3D" id="3.40.930.10">
    <property type="entry name" value="Mannitol-specific EII, Chain A"/>
    <property type="match status" value="1"/>
</dbReference>
<keyword evidence="2" id="KW-0813">Transport</keyword>
<protein>
    <submittedName>
        <fullName evidence="2">PTS sugar transporter subunit IIA</fullName>
    </submittedName>
</protein>
<dbReference type="InterPro" id="IPR051541">
    <property type="entry name" value="PTS_SugarTrans_NitroReg"/>
</dbReference>
<organism evidence="2 3">
    <name type="scientific">Lentibacillus juripiscarius</name>
    <dbReference type="NCBI Taxonomy" id="257446"/>
    <lineage>
        <taxon>Bacteria</taxon>
        <taxon>Bacillati</taxon>
        <taxon>Bacillota</taxon>
        <taxon>Bacilli</taxon>
        <taxon>Bacillales</taxon>
        <taxon>Bacillaceae</taxon>
        <taxon>Lentibacillus</taxon>
    </lineage>
</organism>
<proteinExistence type="predicted"/>
<dbReference type="PANTHER" id="PTHR47738:SF3">
    <property type="entry name" value="PHOSPHOTRANSFERASE SYSTEM MANNITOL_FRUCTOSE-SPECIFIC IIA DOMAIN CONTAINING PROTEIN"/>
    <property type="match status" value="1"/>
</dbReference>
<dbReference type="InterPro" id="IPR002178">
    <property type="entry name" value="PTS_EIIA_type-2_dom"/>
</dbReference>
<keyword evidence="2" id="KW-0762">Sugar transport</keyword>
<feature type="domain" description="PTS EIIA type-2" evidence="1">
    <location>
        <begin position="1"/>
        <end position="147"/>
    </location>
</feature>